<comment type="caution">
    <text evidence="1">The sequence shown here is derived from an EMBL/GenBank/DDBJ whole genome shotgun (WGS) entry which is preliminary data.</text>
</comment>
<dbReference type="AlphaFoldDB" id="A0A2P5F9J3"/>
<dbReference type="EMBL" id="JXTC01000051">
    <property type="protein sequence ID" value="PON94446.1"/>
    <property type="molecule type" value="Genomic_DNA"/>
</dbReference>
<proteinExistence type="predicted"/>
<sequence>MSYTSNIFCSLIRCSTCQYHISQNQNLGLYQKDTCTYTHSKFLIYKGLLTQKKKKVLQLAYAKKSPIMVAELEELNDVRPGLGGPNLTLVFENCKARDG</sequence>
<accession>A0A2P5F9J3</accession>
<evidence type="ECO:0000313" key="2">
    <source>
        <dbReference type="Proteomes" id="UP000237000"/>
    </source>
</evidence>
<keyword evidence="2" id="KW-1185">Reference proteome</keyword>
<organism evidence="1 2">
    <name type="scientific">Trema orientale</name>
    <name type="common">Charcoal tree</name>
    <name type="synonym">Celtis orientalis</name>
    <dbReference type="NCBI Taxonomy" id="63057"/>
    <lineage>
        <taxon>Eukaryota</taxon>
        <taxon>Viridiplantae</taxon>
        <taxon>Streptophyta</taxon>
        <taxon>Embryophyta</taxon>
        <taxon>Tracheophyta</taxon>
        <taxon>Spermatophyta</taxon>
        <taxon>Magnoliopsida</taxon>
        <taxon>eudicotyledons</taxon>
        <taxon>Gunneridae</taxon>
        <taxon>Pentapetalae</taxon>
        <taxon>rosids</taxon>
        <taxon>fabids</taxon>
        <taxon>Rosales</taxon>
        <taxon>Cannabaceae</taxon>
        <taxon>Trema</taxon>
    </lineage>
</organism>
<name>A0A2P5F9J3_TREOI</name>
<protein>
    <submittedName>
        <fullName evidence="1">Uncharacterized protein</fullName>
    </submittedName>
</protein>
<dbReference type="Proteomes" id="UP000237000">
    <property type="component" value="Unassembled WGS sequence"/>
</dbReference>
<evidence type="ECO:0000313" key="1">
    <source>
        <dbReference type="EMBL" id="PON94446.1"/>
    </source>
</evidence>
<dbReference type="OrthoDB" id="10315569at2759"/>
<dbReference type="InParanoid" id="A0A2P5F9J3"/>
<reference evidence="2" key="1">
    <citation type="submission" date="2016-06" db="EMBL/GenBank/DDBJ databases">
        <title>Parallel loss of symbiosis genes in relatives of nitrogen-fixing non-legume Parasponia.</title>
        <authorList>
            <person name="Van Velzen R."/>
            <person name="Holmer R."/>
            <person name="Bu F."/>
            <person name="Rutten L."/>
            <person name="Van Zeijl A."/>
            <person name="Liu W."/>
            <person name="Santuari L."/>
            <person name="Cao Q."/>
            <person name="Sharma T."/>
            <person name="Shen D."/>
            <person name="Roswanjaya Y."/>
            <person name="Wardhani T."/>
            <person name="Kalhor M.S."/>
            <person name="Jansen J."/>
            <person name="Van den Hoogen J."/>
            <person name="Gungor B."/>
            <person name="Hartog M."/>
            <person name="Hontelez J."/>
            <person name="Verver J."/>
            <person name="Yang W.-C."/>
            <person name="Schijlen E."/>
            <person name="Repin R."/>
            <person name="Schilthuizen M."/>
            <person name="Schranz E."/>
            <person name="Heidstra R."/>
            <person name="Miyata K."/>
            <person name="Fedorova E."/>
            <person name="Kohlen W."/>
            <person name="Bisseling T."/>
            <person name="Smit S."/>
            <person name="Geurts R."/>
        </authorList>
    </citation>
    <scope>NUCLEOTIDE SEQUENCE [LARGE SCALE GENOMIC DNA]</scope>
    <source>
        <strain evidence="2">cv. RG33-2</strain>
    </source>
</reference>
<gene>
    <name evidence="1" type="ORF">TorRG33x02_096930</name>
</gene>